<dbReference type="Proteomes" id="UP000296159">
    <property type="component" value="Unassembled WGS sequence"/>
</dbReference>
<evidence type="ECO:0000313" key="1">
    <source>
        <dbReference type="EMBL" id="PWC16333.1"/>
    </source>
</evidence>
<dbReference type="EMBL" id="QDKH01000009">
    <property type="protein sequence ID" value="PWC16333.1"/>
    <property type="molecule type" value="Genomic_DNA"/>
</dbReference>
<evidence type="ECO:0000313" key="2">
    <source>
        <dbReference type="Proteomes" id="UP000296159"/>
    </source>
</evidence>
<gene>
    <name evidence="1" type="ORF">DDT56_09640</name>
</gene>
<protein>
    <recommendedName>
        <fullName evidence="3">DUF523 domain-containing protein</fullName>
    </recommendedName>
</protein>
<organism evidence="1 2">
    <name type="scientific">Brenneria corticis</name>
    <dbReference type="NCBI Taxonomy" id="2173106"/>
    <lineage>
        <taxon>Bacteria</taxon>
        <taxon>Pseudomonadati</taxon>
        <taxon>Pseudomonadota</taxon>
        <taxon>Gammaproteobacteria</taxon>
        <taxon>Enterobacterales</taxon>
        <taxon>Pectobacteriaceae</taxon>
        <taxon>Brenneria</taxon>
    </lineage>
</organism>
<accession>A0A2U1U3V4</accession>
<proteinExistence type="predicted"/>
<reference evidence="1 2" key="1">
    <citation type="submission" date="2018-04" db="EMBL/GenBank/DDBJ databases">
        <title>Brenneria corticis sp.nov.</title>
        <authorList>
            <person name="Li Y."/>
        </authorList>
    </citation>
    <scope>NUCLEOTIDE SEQUENCE [LARGE SCALE GENOMIC DNA]</scope>
    <source>
        <strain evidence="1 2">CFCC 11842</strain>
    </source>
</reference>
<comment type="caution">
    <text evidence="1">The sequence shown here is derived from an EMBL/GenBank/DDBJ whole genome shotgun (WGS) entry which is preliminary data.</text>
</comment>
<dbReference type="AlphaFoldDB" id="A0A2U1U3V4"/>
<keyword evidence="2" id="KW-1185">Reference proteome</keyword>
<dbReference type="RefSeq" id="WP_136166235.1">
    <property type="nucleotide sequence ID" value="NZ_KZ819077.1"/>
</dbReference>
<sequence length="180" mass="19930">MQRSRTVIVTSHCVINQNAVVGSLARSRGMMKSAVDWMYQQGYGVIQLPCPEFTFLGPTRPPMTVAGYDTPAFRAHSRKILLPVVEQLKTYQDNGYVIAGGLGIAGSPSCDPGRGVFMQVFLALLADAGVRIDFFWQIPQTEDGVFDPNVPESVYGPVERRSRRRAEKIIARLTPQDDAR</sequence>
<evidence type="ECO:0008006" key="3">
    <source>
        <dbReference type="Google" id="ProtNLM"/>
    </source>
</evidence>
<dbReference type="NCBIfam" id="NF045597">
    <property type="entry name" value="TudS_rel_CD3072"/>
    <property type="match status" value="1"/>
</dbReference>
<dbReference type="InterPro" id="IPR054648">
    <property type="entry name" value="TudS-rel"/>
</dbReference>
<name>A0A2U1U3V4_9GAMM</name>